<dbReference type="PROSITE" id="PS51270">
    <property type="entry name" value="ZF_CTCHY"/>
    <property type="match status" value="1"/>
</dbReference>
<evidence type="ECO:0000256" key="4">
    <source>
        <dbReference type="ARBA" id="ARBA00022603"/>
    </source>
</evidence>
<dbReference type="Pfam" id="PF00184">
    <property type="entry name" value="Hormone_5"/>
    <property type="match status" value="1"/>
</dbReference>
<sequence>MEVESNIECFWSDLKTHPKCPHGPTLLFAMRVKDDLKHFYACSACRDRKLCKFYLKKDGELSENEKKKWQNEIKTYSQMYNHQKSYIRFHELLSEQPERRAYCHTCEKLISVNEISKHSEHEVVKNISNDQMYNPTTLLKPRTDSKKEAQYLFSKKATSEIVDLLINLGAKHVLCIGAPRIHEYISQNHEDKLSSLLLDFDGRFHDFFGPLSFCWYNLFNHHFFNKESQSVFKDFMTQNNGKDIYVVCDPPFGGRVEPMSQTIKTISDLHKKWNGLSQDDELKVMLFMPYFMKSIIQFKSNPAGVDGGLKELKMAEYKVDYDNHTLFSSRSNGRKFGSPVRIFTNIPLNLIKLSEDDGYKYCKRCDKWVGAENKHCKKCKACTSEDGRRYKHCNICNRCVKPTWKHCQKCKRCALEKHFCGSKPKISGHCTECNKTDHVSKDCPEIVGAVNDSSAKSSKKRKASDDNSMKNNKKHKLNGLDTIELKKNKKKKDKKIKKLQEDEIVEEEKNNGVEFTKKSKLNKTEKKKLKIKDVRGEITETGEENGHVKEKTADKTMNGEKKSDDNSKVKKKKRSLTKLESGSKIIFACLITNCPRGGKRGESPLLSMPSLIKECSSCGPGDQGQCFGPHICCGATIGCYIRSPETYKCRKESLHSHPCVSGFAMCRDNTARCAANGICCSQESCFLDSSCKIGDEYLSDRKIDQEFPRLIGENDQMIN</sequence>
<dbReference type="InterPro" id="IPR041370">
    <property type="entry name" value="Mlase_EEF1AKMT1/ZCCHC4"/>
</dbReference>
<dbReference type="PANTHER" id="PTHR13493">
    <property type="entry name" value="ZINC FINGER CCHC DOMAIN-CONTAINING"/>
    <property type="match status" value="1"/>
</dbReference>
<accession>A0AAV7IVM6</accession>
<evidence type="ECO:0000256" key="3">
    <source>
        <dbReference type="ARBA" id="ARBA00022490"/>
    </source>
</evidence>
<keyword evidence="8" id="KW-0479">Metal-binding</keyword>
<dbReference type="Pfam" id="PF10237">
    <property type="entry name" value="N6-adenineMlase"/>
    <property type="match status" value="1"/>
</dbReference>
<dbReference type="GO" id="GO:0005737">
    <property type="term" value="C:cytoplasm"/>
    <property type="evidence" value="ECO:0007669"/>
    <property type="project" value="UniProtKB-SubCell"/>
</dbReference>
<evidence type="ECO:0000313" key="12">
    <source>
        <dbReference type="EMBL" id="KAH0568909.1"/>
    </source>
</evidence>
<dbReference type="EMBL" id="JAHXZJ010000001">
    <property type="protein sequence ID" value="KAH0568909.1"/>
    <property type="molecule type" value="Genomic_DNA"/>
</dbReference>
<dbReference type="PANTHER" id="PTHR13493:SF3">
    <property type="entry name" value="RRNA N6-ADENOSINE-METHYLTRANSFERASE ZCCHC4"/>
    <property type="match status" value="1"/>
</dbReference>
<feature type="region of interest" description="Disordered" evidence="9">
    <location>
        <begin position="540"/>
        <end position="576"/>
    </location>
</feature>
<proteinExistence type="inferred from homology"/>
<dbReference type="InterPro" id="IPR036387">
    <property type="entry name" value="Neurhyp_horm_dom_sf"/>
</dbReference>
<dbReference type="PROSITE" id="PS00264">
    <property type="entry name" value="NEUROHYPOPHYS_HORM"/>
    <property type="match status" value="1"/>
</dbReference>
<dbReference type="Proteomes" id="UP000826195">
    <property type="component" value="Unassembled WGS sequence"/>
</dbReference>
<dbReference type="PRINTS" id="PR00831">
    <property type="entry name" value="NEUROPHYSIN"/>
</dbReference>
<feature type="domain" description="CTCHY-type" evidence="11">
    <location>
        <begin position="357"/>
        <end position="418"/>
    </location>
</feature>
<evidence type="ECO:0000259" key="10">
    <source>
        <dbReference type="PROSITE" id="PS50158"/>
    </source>
</evidence>
<dbReference type="PROSITE" id="PS00092">
    <property type="entry name" value="N6_MTASE"/>
    <property type="match status" value="1"/>
</dbReference>
<organism evidence="12 13">
    <name type="scientific">Cotesia glomerata</name>
    <name type="common">Lepidopteran parasitic wasp</name>
    <name type="synonym">Apanteles glomeratus</name>
    <dbReference type="NCBI Taxonomy" id="32391"/>
    <lineage>
        <taxon>Eukaryota</taxon>
        <taxon>Metazoa</taxon>
        <taxon>Ecdysozoa</taxon>
        <taxon>Arthropoda</taxon>
        <taxon>Hexapoda</taxon>
        <taxon>Insecta</taxon>
        <taxon>Pterygota</taxon>
        <taxon>Neoptera</taxon>
        <taxon>Endopterygota</taxon>
        <taxon>Hymenoptera</taxon>
        <taxon>Apocrita</taxon>
        <taxon>Ichneumonoidea</taxon>
        <taxon>Braconidae</taxon>
        <taxon>Microgastrinae</taxon>
        <taxon>Cotesia</taxon>
    </lineage>
</organism>
<feature type="region of interest" description="Disordered" evidence="9">
    <location>
        <begin position="454"/>
        <end position="478"/>
    </location>
</feature>
<comment type="caution">
    <text evidence="12">The sequence shown here is derived from an EMBL/GenBank/DDBJ whole genome shotgun (WGS) entry which is preliminary data.</text>
</comment>
<keyword evidence="3" id="KW-0963">Cytoplasm</keyword>
<comment type="subcellular location">
    <subcellularLocation>
        <location evidence="1">Cytoplasm</location>
    </subcellularLocation>
</comment>
<dbReference type="GO" id="GO:0008270">
    <property type="term" value="F:zinc ion binding"/>
    <property type="evidence" value="ECO:0007669"/>
    <property type="project" value="UniProtKB-KW"/>
</dbReference>
<dbReference type="GO" id="GO:0005185">
    <property type="term" value="F:neurohypophyseal hormone activity"/>
    <property type="evidence" value="ECO:0007669"/>
    <property type="project" value="InterPro"/>
</dbReference>
<dbReference type="InterPro" id="IPR000981">
    <property type="entry name" value="Neurhyp_horm"/>
</dbReference>
<dbReference type="InterPro" id="IPR022423">
    <property type="entry name" value="Neurohypophysial_hormone_CS"/>
</dbReference>
<dbReference type="PROSITE" id="PS50216">
    <property type="entry name" value="DHHC"/>
    <property type="match status" value="1"/>
</dbReference>
<comment type="similarity">
    <text evidence="2">Belongs to the vasopressin/oxytocin family.</text>
</comment>
<name>A0AAV7IVM6_COTGL</name>
<keyword evidence="6" id="KW-1015">Disulfide bond</keyword>
<evidence type="ECO:0000256" key="1">
    <source>
        <dbReference type="ARBA" id="ARBA00004496"/>
    </source>
</evidence>
<dbReference type="GO" id="GO:0003676">
    <property type="term" value="F:nucleic acid binding"/>
    <property type="evidence" value="ECO:0007669"/>
    <property type="project" value="InterPro"/>
</dbReference>
<keyword evidence="8" id="KW-0862">Zinc</keyword>
<keyword evidence="4" id="KW-0489">Methyltransferase</keyword>
<dbReference type="GO" id="GO:0005730">
    <property type="term" value="C:nucleolus"/>
    <property type="evidence" value="ECO:0007669"/>
    <property type="project" value="TreeGrafter"/>
</dbReference>
<feature type="domain" description="CCHC-type" evidence="10">
    <location>
        <begin position="430"/>
        <end position="445"/>
    </location>
</feature>
<dbReference type="GO" id="GO:0008988">
    <property type="term" value="F:rRNA (adenine-N6-)-methyltransferase activity"/>
    <property type="evidence" value="ECO:0007669"/>
    <property type="project" value="InterPro"/>
</dbReference>
<evidence type="ECO:0000313" key="13">
    <source>
        <dbReference type="Proteomes" id="UP000826195"/>
    </source>
</evidence>
<evidence type="ECO:0000259" key="11">
    <source>
        <dbReference type="PROSITE" id="PS51270"/>
    </source>
</evidence>
<dbReference type="SMART" id="SM00003">
    <property type="entry name" value="NH"/>
    <property type="match status" value="1"/>
</dbReference>
<dbReference type="Gene3D" id="2.60.9.10">
    <property type="entry name" value="Neurohypophysial hormone domain"/>
    <property type="match status" value="1"/>
</dbReference>
<dbReference type="InterPro" id="IPR039846">
    <property type="entry name" value="ZCCHC4"/>
</dbReference>
<evidence type="ECO:0000256" key="7">
    <source>
        <dbReference type="ARBA" id="ARBA00023242"/>
    </source>
</evidence>
<evidence type="ECO:0008006" key="14">
    <source>
        <dbReference type="Google" id="ProtNLM"/>
    </source>
</evidence>
<evidence type="ECO:0000256" key="8">
    <source>
        <dbReference type="PROSITE-ProRule" id="PRU00047"/>
    </source>
</evidence>
<dbReference type="SUPFAM" id="SSF49606">
    <property type="entry name" value="Neurophysin II"/>
    <property type="match status" value="1"/>
</dbReference>
<keyword evidence="5" id="KW-0808">Transferase</keyword>
<dbReference type="AlphaFoldDB" id="A0AAV7IVM6"/>
<keyword evidence="8" id="KW-0863">Zinc-finger</keyword>
<evidence type="ECO:0000256" key="5">
    <source>
        <dbReference type="ARBA" id="ARBA00022679"/>
    </source>
</evidence>
<gene>
    <name evidence="12" type="ORF">KQX54_021607</name>
</gene>
<dbReference type="InterPro" id="IPR002052">
    <property type="entry name" value="DNA_methylase_N6_adenine_CS"/>
</dbReference>
<dbReference type="Pfam" id="PF00220">
    <property type="entry name" value="Hormone_4"/>
    <property type="match status" value="1"/>
</dbReference>
<protein>
    <recommendedName>
        <fullName evidence="14">Zinc finger CCHC domain-containing protein 4</fullName>
    </recommendedName>
</protein>
<evidence type="ECO:0000256" key="6">
    <source>
        <dbReference type="ARBA" id="ARBA00023157"/>
    </source>
</evidence>
<feature type="compositionally biased region" description="Basic and acidic residues" evidence="9">
    <location>
        <begin position="540"/>
        <end position="568"/>
    </location>
</feature>
<reference evidence="12 13" key="1">
    <citation type="journal article" date="2021" name="J. Hered.">
        <title>A chromosome-level genome assembly of the parasitoid wasp, Cotesia glomerata (Hymenoptera: Braconidae).</title>
        <authorList>
            <person name="Pinto B.J."/>
            <person name="Weis J.J."/>
            <person name="Gamble T."/>
            <person name="Ode P.J."/>
            <person name="Paul R."/>
            <person name="Zaspel J.M."/>
        </authorList>
    </citation>
    <scope>NUCLEOTIDE SEQUENCE [LARGE SCALE GENOMIC DNA]</scope>
    <source>
        <strain evidence="12">CgM1</strain>
    </source>
</reference>
<dbReference type="PROSITE" id="PS50158">
    <property type="entry name" value="ZF_CCHC"/>
    <property type="match status" value="1"/>
</dbReference>
<keyword evidence="13" id="KW-1185">Reference proteome</keyword>
<keyword evidence="7" id="KW-0539">Nucleus</keyword>
<evidence type="ECO:0000256" key="2">
    <source>
        <dbReference type="ARBA" id="ARBA00007369"/>
    </source>
</evidence>
<dbReference type="InterPro" id="IPR001878">
    <property type="entry name" value="Znf_CCHC"/>
</dbReference>
<dbReference type="InterPro" id="IPR017921">
    <property type="entry name" value="Znf_CTCHY"/>
</dbReference>
<evidence type="ECO:0000256" key="9">
    <source>
        <dbReference type="SAM" id="MobiDB-lite"/>
    </source>
</evidence>
<dbReference type="GO" id="GO:0005576">
    <property type="term" value="C:extracellular region"/>
    <property type="evidence" value="ECO:0007669"/>
    <property type="project" value="InterPro"/>
</dbReference>